<evidence type="ECO:0000313" key="1">
    <source>
        <dbReference type="EMBL" id="SER31472.1"/>
    </source>
</evidence>
<evidence type="ECO:0008006" key="3">
    <source>
        <dbReference type="Google" id="ProtNLM"/>
    </source>
</evidence>
<dbReference type="EMBL" id="FOGP01000001">
    <property type="protein sequence ID" value="SER31472.1"/>
    <property type="molecule type" value="Genomic_DNA"/>
</dbReference>
<accession>A0A1H9N6D8</accession>
<sequence>MRVCSEREGLVYGSFQVLEGWWPRLRGLLGPFEGARPVLLARCRSIHTFGMAFPIDVALVRADGLVVRVARALPAWRVLGRRGTAYVLERPASVLPWPSPDERIVTERVKVGGPECK</sequence>
<evidence type="ECO:0000313" key="2">
    <source>
        <dbReference type="Proteomes" id="UP000199128"/>
    </source>
</evidence>
<protein>
    <recommendedName>
        <fullName evidence="3">DUF192 domain-containing protein</fullName>
    </recommendedName>
</protein>
<organism evidence="1 2">
    <name type="scientific">Parafannyhessea umbonata</name>
    <dbReference type="NCBI Taxonomy" id="604330"/>
    <lineage>
        <taxon>Bacteria</taxon>
        <taxon>Bacillati</taxon>
        <taxon>Actinomycetota</taxon>
        <taxon>Coriobacteriia</taxon>
        <taxon>Coriobacteriales</taxon>
        <taxon>Atopobiaceae</taxon>
        <taxon>Parafannyhessea</taxon>
    </lineage>
</organism>
<dbReference type="Proteomes" id="UP000199128">
    <property type="component" value="Unassembled WGS sequence"/>
</dbReference>
<name>A0A1H9N6D8_9ACTN</name>
<gene>
    <name evidence="1" type="ORF">SAMN05216446_0233</name>
</gene>
<reference evidence="2" key="1">
    <citation type="submission" date="2016-10" db="EMBL/GenBank/DDBJ databases">
        <authorList>
            <person name="Varghese N."/>
            <person name="Submissions S."/>
        </authorList>
    </citation>
    <scope>NUCLEOTIDE SEQUENCE [LARGE SCALE GENOMIC DNA]</scope>
    <source>
        <strain evidence="2">KHGC19</strain>
    </source>
</reference>
<dbReference type="AlphaFoldDB" id="A0A1H9N6D8"/>
<proteinExistence type="predicted"/>